<protein>
    <recommendedName>
        <fullName evidence="3">GST C-terminal domain-containing protein</fullName>
    </recommendedName>
</protein>
<gene>
    <name evidence="1" type="ORF">GCM10011505_47550</name>
</gene>
<evidence type="ECO:0008006" key="3">
    <source>
        <dbReference type="Google" id="ProtNLM"/>
    </source>
</evidence>
<dbReference type="SUPFAM" id="SSF47616">
    <property type="entry name" value="GST C-terminal domain-like"/>
    <property type="match status" value="1"/>
</dbReference>
<proteinExistence type="predicted"/>
<evidence type="ECO:0000313" key="2">
    <source>
        <dbReference type="Proteomes" id="UP000603352"/>
    </source>
</evidence>
<sequence length="127" mass="13825">MKHIGSSDGLPRYVLRAGMCLTGERFTAADIYTGSQLGWALQFGSIAPRPAFTAYWVRISDREAFRRASARDDAAAGGAGWNNAWLRRGPAQATAPSSSAWRIMNFCTLPVTVIGSSSTKRMRRGIL</sequence>
<reference evidence="2" key="1">
    <citation type="journal article" date="2019" name="Int. J. Syst. Evol. Microbiol.">
        <title>The Global Catalogue of Microorganisms (GCM) 10K type strain sequencing project: providing services to taxonomists for standard genome sequencing and annotation.</title>
        <authorList>
            <consortium name="The Broad Institute Genomics Platform"/>
            <consortium name="The Broad Institute Genome Sequencing Center for Infectious Disease"/>
            <person name="Wu L."/>
            <person name="Ma J."/>
        </authorList>
    </citation>
    <scope>NUCLEOTIDE SEQUENCE [LARGE SCALE GENOMIC DNA]</scope>
    <source>
        <strain evidence="2">CGMCC 1.10188</strain>
    </source>
</reference>
<name>A0ABQ1J8W3_9PROT</name>
<organism evidence="1 2">
    <name type="scientific">Tistrella bauzanensis</name>
    <dbReference type="NCBI Taxonomy" id="657419"/>
    <lineage>
        <taxon>Bacteria</taxon>
        <taxon>Pseudomonadati</taxon>
        <taxon>Pseudomonadota</taxon>
        <taxon>Alphaproteobacteria</taxon>
        <taxon>Geminicoccales</taxon>
        <taxon>Geminicoccaceae</taxon>
        <taxon>Tistrella</taxon>
    </lineage>
</organism>
<dbReference type="Gene3D" id="1.20.1050.10">
    <property type="match status" value="1"/>
</dbReference>
<dbReference type="Proteomes" id="UP000603352">
    <property type="component" value="Unassembled WGS sequence"/>
</dbReference>
<dbReference type="InterPro" id="IPR036282">
    <property type="entry name" value="Glutathione-S-Trfase_C_sf"/>
</dbReference>
<keyword evidence="2" id="KW-1185">Reference proteome</keyword>
<accession>A0ABQ1J8W3</accession>
<dbReference type="RefSeq" id="WP_188582688.1">
    <property type="nucleotide sequence ID" value="NZ_BMDZ01000102.1"/>
</dbReference>
<comment type="caution">
    <text evidence="1">The sequence shown here is derived from an EMBL/GenBank/DDBJ whole genome shotgun (WGS) entry which is preliminary data.</text>
</comment>
<dbReference type="EMBL" id="BMDZ01000102">
    <property type="protein sequence ID" value="GGB61378.1"/>
    <property type="molecule type" value="Genomic_DNA"/>
</dbReference>
<evidence type="ECO:0000313" key="1">
    <source>
        <dbReference type="EMBL" id="GGB61378.1"/>
    </source>
</evidence>